<evidence type="ECO:0000256" key="2">
    <source>
        <dbReference type="ARBA" id="ARBA00022670"/>
    </source>
</evidence>
<organism evidence="10 11">
    <name type="scientific">Barrientosiimonas humi</name>
    <dbReference type="NCBI Taxonomy" id="999931"/>
    <lineage>
        <taxon>Bacteria</taxon>
        <taxon>Bacillati</taxon>
        <taxon>Actinomycetota</taxon>
        <taxon>Actinomycetes</taxon>
        <taxon>Micrococcales</taxon>
        <taxon>Dermacoccaceae</taxon>
        <taxon>Barrientosiimonas</taxon>
    </lineage>
</organism>
<dbReference type="GO" id="GO:0003697">
    <property type="term" value="F:single-stranded DNA binding"/>
    <property type="evidence" value="ECO:0007669"/>
    <property type="project" value="InterPro"/>
</dbReference>
<keyword evidence="2 8" id="KW-0645">Protease</keyword>
<accession>A0A542X9K5</accession>
<dbReference type="Proteomes" id="UP000318336">
    <property type="component" value="Unassembled WGS sequence"/>
</dbReference>
<dbReference type="GO" id="GO:0016829">
    <property type="term" value="F:lyase activity"/>
    <property type="evidence" value="ECO:0007669"/>
    <property type="project" value="UniProtKB-KW"/>
</dbReference>
<evidence type="ECO:0000256" key="8">
    <source>
        <dbReference type="RuleBase" id="RU364100"/>
    </source>
</evidence>
<keyword evidence="11" id="KW-1185">Reference proteome</keyword>
<evidence type="ECO:0000313" key="10">
    <source>
        <dbReference type="EMBL" id="TQL32426.1"/>
    </source>
</evidence>
<evidence type="ECO:0000313" key="11">
    <source>
        <dbReference type="Proteomes" id="UP000318336"/>
    </source>
</evidence>
<evidence type="ECO:0000256" key="7">
    <source>
        <dbReference type="ARBA" id="ARBA00023239"/>
    </source>
</evidence>
<keyword evidence="5" id="KW-0190">Covalent protein-DNA linkage</keyword>
<evidence type="ECO:0000256" key="1">
    <source>
        <dbReference type="ARBA" id="ARBA00008136"/>
    </source>
</evidence>
<comment type="similarity">
    <text evidence="1 8">Belongs to the SOS response-associated peptidase family.</text>
</comment>
<proteinExistence type="inferred from homology"/>
<dbReference type="InterPro" id="IPR003738">
    <property type="entry name" value="SRAP"/>
</dbReference>
<sequence length="280" mass="30887">MCGRYAASASPDDLVEEFEVDEERLHEITRSVLKSPQSPPAGTPDYNMAPTKQAPVVLTRAPREDREAPPQRQLRLLTWGLVPAWAKDPKVGLRMINARSETLLDKGAFVKAAVARRCLVPADGWYEWQVSPTALDAKGKPRKQPFFVHRADGDRLAFAGLYEFWRGRSLADDDPDAWLASFTIVTTAAEPGLDRIHDRQPVVLDRDRWADWLDPATTDPDEVRALLADAPTGRFEAWPVGRGVGSGRSNGPGLVEPVAESELEGVVDPETGEILGGEFR</sequence>
<evidence type="ECO:0000256" key="4">
    <source>
        <dbReference type="ARBA" id="ARBA00022801"/>
    </source>
</evidence>
<keyword evidence="4 8" id="KW-0378">Hydrolase</keyword>
<evidence type="ECO:0000256" key="5">
    <source>
        <dbReference type="ARBA" id="ARBA00023124"/>
    </source>
</evidence>
<dbReference type="EC" id="3.4.-.-" evidence="8"/>
<evidence type="ECO:0000256" key="6">
    <source>
        <dbReference type="ARBA" id="ARBA00023125"/>
    </source>
</evidence>
<dbReference type="OrthoDB" id="9782620at2"/>
<dbReference type="AlphaFoldDB" id="A0A542X9K5"/>
<dbReference type="GO" id="GO:0006508">
    <property type="term" value="P:proteolysis"/>
    <property type="evidence" value="ECO:0007669"/>
    <property type="project" value="UniProtKB-KW"/>
</dbReference>
<gene>
    <name evidence="10" type="ORF">FB554_0551</name>
</gene>
<protein>
    <recommendedName>
        <fullName evidence="8">Abasic site processing protein</fullName>
        <ecNumber evidence="8">3.4.-.-</ecNumber>
    </recommendedName>
</protein>
<keyword evidence="3" id="KW-0227">DNA damage</keyword>
<dbReference type="SUPFAM" id="SSF143081">
    <property type="entry name" value="BB1717-like"/>
    <property type="match status" value="1"/>
</dbReference>
<keyword evidence="7" id="KW-0456">Lyase</keyword>
<evidence type="ECO:0000256" key="3">
    <source>
        <dbReference type="ARBA" id="ARBA00022763"/>
    </source>
</evidence>
<dbReference type="Pfam" id="PF02586">
    <property type="entry name" value="SRAP"/>
    <property type="match status" value="1"/>
</dbReference>
<reference evidence="10 11" key="1">
    <citation type="submission" date="2019-06" db="EMBL/GenBank/DDBJ databases">
        <title>Sequencing the genomes of 1000 actinobacteria strains.</title>
        <authorList>
            <person name="Klenk H.-P."/>
        </authorList>
    </citation>
    <scope>NUCLEOTIDE SEQUENCE [LARGE SCALE GENOMIC DNA]</scope>
    <source>
        <strain evidence="10 11">DSM 24617</strain>
    </source>
</reference>
<comment type="caution">
    <text evidence="10">The sequence shown here is derived from an EMBL/GenBank/DDBJ whole genome shotgun (WGS) entry which is preliminary data.</text>
</comment>
<dbReference type="EMBL" id="VFOK01000001">
    <property type="protein sequence ID" value="TQL32426.1"/>
    <property type="molecule type" value="Genomic_DNA"/>
</dbReference>
<dbReference type="GO" id="GO:0106300">
    <property type="term" value="P:protein-DNA covalent cross-linking repair"/>
    <property type="evidence" value="ECO:0007669"/>
    <property type="project" value="InterPro"/>
</dbReference>
<dbReference type="PANTHER" id="PTHR13604">
    <property type="entry name" value="DC12-RELATED"/>
    <property type="match status" value="1"/>
</dbReference>
<name>A0A542X9K5_9MICO</name>
<dbReference type="RefSeq" id="WP_142004526.1">
    <property type="nucleotide sequence ID" value="NZ_CAJTBP010000001.1"/>
</dbReference>
<dbReference type="PANTHER" id="PTHR13604:SF0">
    <property type="entry name" value="ABASIC SITE PROCESSING PROTEIN HMCES"/>
    <property type="match status" value="1"/>
</dbReference>
<feature type="region of interest" description="Disordered" evidence="9">
    <location>
        <begin position="31"/>
        <end position="50"/>
    </location>
</feature>
<dbReference type="Gene3D" id="3.90.1680.10">
    <property type="entry name" value="SOS response associated peptidase-like"/>
    <property type="match status" value="1"/>
</dbReference>
<dbReference type="InterPro" id="IPR036590">
    <property type="entry name" value="SRAP-like"/>
</dbReference>
<evidence type="ECO:0000256" key="9">
    <source>
        <dbReference type="SAM" id="MobiDB-lite"/>
    </source>
</evidence>
<dbReference type="GO" id="GO:0008233">
    <property type="term" value="F:peptidase activity"/>
    <property type="evidence" value="ECO:0007669"/>
    <property type="project" value="UniProtKB-KW"/>
</dbReference>
<keyword evidence="6" id="KW-0238">DNA-binding</keyword>